<evidence type="ECO:0000259" key="5">
    <source>
        <dbReference type="Pfam" id="PF13847"/>
    </source>
</evidence>
<dbReference type="CDD" id="cd02440">
    <property type="entry name" value="AdoMet_MTases"/>
    <property type="match status" value="1"/>
</dbReference>
<keyword evidence="1 6" id="KW-0489">Methyltransferase</keyword>
<dbReference type="PANTHER" id="PTHR43464:SF19">
    <property type="entry name" value="UBIQUINONE BIOSYNTHESIS O-METHYLTRANSFERASE, MITOCHONDRIAL"/>
    <property type="match status" value="1"/>
</dbReference>
<evidence type="ECO:0000313" key="6">
    <source>
        <dbReference type="EMBL" id="GAA2629928.1"/>
    </source>
</evidence>
<dbReference type="GO" id="GO:0008168">
    <property type="term" value="F:methyltransferase activity"/>
    <property type="evidence" value="ECO:0007669"/>
    <property type="project" value="UniProtKB-KW"/>
</dbReference>
<reference evidence="6 7" key="1">
    <citation type="journal article" date="2019" name="Int. J. Syst. Evol. Microbiol.">
        <title>The Global Catalogue of Microorganisms (GCM) 10K type strain sequencing project: providing services to taxonomists for standard genome sequencing and annotation.</title>
        <authorList>
            <consortium name="The Broad Institute Genomics Platform"/>
            <consortium name="The Broad Institute Genome Sequencing Center for Infectious Disease"/>
            <person name="Wu L."/>
            <person name="Ma J."/>
        </authorList>
    </citation>
    <scope>NUCLEOTIDE SEQUENCE [LARGE SCALE GENOMIC DNA]</scope>
    <source>
        <strain evidence="6 7">JCM 6833</strain>
    </source>
</reference>
<dbReference type="Pfam" id="PF13847">
    <property type="entry name" value="Methyltransf_31"/>
    <property type="match status" value="1"/>
</dbReference>
<evidence type="ECO:0000256" key="1">
    <source>
        <dbReference type="ARBA" id="ARBA00022603"/>
    </source>
</evidence>
<dbReference type="PANTHER" id="PTHR43464">
    <property type="entry name" value="METHYLTRANSFERASE"/>
    <property type="match status" value="1"/>
</dbReference>
<gene>
    <name evidence="6" type="ORF">GCM10010411_79580</name>
</gene>
<feature type="compositionally biased region" description="Acidic residues" evidence="4">
    <location>
        <begin position="182"/>
        <end position="191"/>
    </location>
</feature>
<proteinExistence type="predicted"/>
<feature type="domain" description="Methyltransferase" evidence="5">
    <location>
        <begin position="47"/>
        <end position="152"/>
    </location>
</feature>
<evidence type="ECO:0000256" key="3">
    <source>
        <dbReference type="ARBA" id="ARBA00022691"/>
    </source>
</evidence>
<dbReference type="EMBL" id="BAAATD010000014">
    <property type="protein sequence ID" value="GAA2629928.1"/>
    <property type="molecule type" value="Genomic_DNA"/>
</dbReference>
<keyword evidence="2" id="KW-0808">Transferase</keyword>
<dbReference type="Gene3D" id="3.40.50.150">
    <property type="entry name" value="Vaccinia Virus protein VP39"/>
    <property type="match status" value="1"/>
</dbReference>
<dbReference type="InterPro" id="IPR025714">
    <property type="entry name" value="Methyltranfer_dom"/>
</dbReference>
<sequence length="281" mass="29981">MRNVVNKHQARAWNGYEGEHWAQHQDRYDALVSGFNEHIFGAAAIRAGERVLDIGCGTGQTTRIAARRAVHGHATGVDLSAPMLARARAVAASDGITNVTFEQGDAQVFPFPASGFDVAISRGGIMYFADPVAAFTNIGHALRPGGRFVFIAGRSAGDDNDGMVIFRALADHVPQARRAPDDDSPSPDSLDDPEHTRAILHSSGFANVRIEAVKMSGILGKDADDAAAFVLGWGPVHYDFQQAGVTDTEPARAAVAAALRPLETQDGVRMRADAWLVSATR</sequence>
<dbReference type="Proteomes" id="UP001501509">
    <property type="component" value="Unassembled WGS sequence"/>
</dbReference>
<accession>A0ABN3QLV8</accession>
<feature type="region of interest" description="Disordered" evidence="4">
    <location>
        <begin position="175"/>
        <end position="195"/>
    </location>
</feature>
<keyword evidence="3" id="KW-0949">S-adenosyl-L-methionine</keyword>
<comment type="caution">
    <text evidence="6">The sequence shown here is derived from an EMBL/GenBank/DDBJ whole genome shotgun (WGS) entry which is preliminary data.</text>
</comment>
<protein>
    <submittedName>
        <fullName evidence="6">Class I SAM-dependent methyltransferase</fullName>
    </submittedName>
</protein>
<evidence type="ECO:0000256" key="2">
    <source>
        <dbReference type="ARBA" id="ARBA00022679"/>
    </source>
</evidence>
<name>A0ABN3QLV8_9ACTN</name>
<organism evidence="6 7">
    <name type="scientific">Actinomadura fulvescens</name>
    <dbReference type="NCBI Taxonomy" id="46160"/>
    <lineage>
        <taxon>Bacteria</taxon>
        <taxon>Bacillati</taxon>
        <taxon>Actinomycetota</taxon>
        <taxon>Actinomycetes</taxon>
        <taxon>Streptosporangiales</taxon>
        <taxon>Thermomonosporaceae</taxon>
        <taxon>Actinomadura</taxon>
    </lineage>
</organism>
<keyword evidence="7" id="KW-1185">Reference proteome</keyword>
<dbReference type="SUPFAM" id="SSF53335">
    <property type="entry name" value="S-adenosyl-L-methionine-dependent methyltransferases"/>
    <property type="match status" value="1"/>
</dbReference>
<evidence type="ECO:0000256" key="4">
    <source>
        <dbReference type="SAM" id="MobiDB-lite"/>
    </source>
</evidence>
<dbReference type="GO" id="GO:0032259">
    <property type="term" value="P:methylation"/>
    <property type="evidence" value="ECO:0007669"/>
    <property type="project" value="UniProtKB-KW"/>
</dbReference>
<evidence type="ECO:0000313" key="7">
    <source>
        <dbReference type="Proteomes" id="UP001501509"/>
    </source>
</evidence>
<dbReference type="InterPro" id="IPR029063">
    <property type="entry name" value="SAM-dependent_MTases_sf"/>
</dbReference>
<dbReference type="RefSeq" id="WP_344547673.1">
    <property type="nucleotide sequence ID" value="NZ_BAAATD010000014.1"/>
</dbReference>